<gene>
    <name evidence="1" type="ORF">L6164_007548</name>
</gene>
<proteinExistence type="predicted"/>
<evidence type="ECO:0000313" key="1">
    <source>
        <dbReference type="EMBL" id="KAI4346671.1"/>
    </source>
</evidence>
<keyword evidence="2" id="KW-1185">Reference proteome</keyword>
<sequence>MDLNVALQIEHMRANFARIILKSLKHSSTQKDLMVSPVTKGILARGRKGGALLPPGRNQPKVPITACSIALPLESFNLFGHCIAKFLDLPQEVENQEPMEID</sequence>
<evidence type="ECO:0000313" key="2">
    <source>
        <dbReference type="Proteomes" id="UP000828941"/>
    </source>
</evidence>
<accession>A0ACB9PE48</accession>
<dbReference type="Proteomes" id="UP000828941">
    <property type="component" value="Chromosome 4"/>
</dbReference>
<dbReference type="EMBL" id="CM039429">
    <property type="protein sequence ID" value="KAI4346671.1"/>
    <property type="molecule type" value="Genomic_DNA"/>
</dbReference>
<organism evidence="1 2">
    <name type="scientific">Bauhinia variegata</name>
    <name type="common">Purple orchid tree</name>
    <name type="synonym">Phanera variegata</name>
    <dbReference type="NCBI Taxonomy" id="167791"/>
    <lineage>
        <taxon>Eukaryota</taxon>
        <taxon>Viridiplantae</taxon>
        <taxon>Streptophyta</taxon>
        <taxon>Embryophyta</taxon>
        <taxon>Tracheophyta</taxon>
        <taxon>Spermatophyta</taxon>
        <taxon>Magnoliopsida</taxon>
        <taxon>eudicotyledons</taxon>
        <taxon>Gunneridae</taxon>
        <taxon>Pentapetalae</taxon>
        <taxon>rosids</taxon>
        <taxon>fabids</taxon>
        <taxon>Fabales</taxon>
        <taxon>Fabaceae</taxon>
        <taxon>Cercidoideae</taxon>
        <taxon>Cercideae</taxon>
        <taxon>Bauhiniinae</taxon>
        <taxon>Bauhinia</taxon>
    </lineage>
</organism>
<comment type="caution">
    <text evidence="1">The sequence shown here is derived from an EMBL/GenBank/DDBJ whole genome shotgun (WGS) entry which is preliminary data.</text>
</comment>
<name>A0ACB9PE48_BAUVA</name>
<protein>
    <submittedName>
        <fullName evidence="1">Uncharacterized protein</fullName>
    </submittedName>
</protein>
<reference evidence="1 2" key="1">
    <citation type="journal article" date="2022" name="DNA Res.">
        <title>Chromosomal-level genome assembly of the orchid tree Bauhinia variegata (Leguminosae; Cercidoideae) supports the allotetraploid origin hypothesis of Bauhinia.</title>
        <authorList>
            <person name="Zhong Y."/>
            <person name="Chen Y."/>
            <person name="Zheng D."/>
            <person name="Pang J."/>
            <person name="Liu Y."/>
            <person name="Luo S."/>
            <person name="Meng S."/>
            <person name="Qian L."/>
            <person name="Wei D."/>
            <person name="Dai S."/>
            <person name="Zhou R."/>
        </authorList>
    </citation>
    <scope>NUCLEOTIDE SEQUENCE [LARGE SCALE GENOMIC DNA]</scope>
    <source>
        <strain evidence="1">BV-YZ2020</strain>
    </source>
</reference>